<dbReference type="InterPro" id="IPR036909">
    <property type="entry name" value="Cyt_c-like_dom_sf"/>
</dbReference>
<evidence type="ECO:0000256" key="3">
    <source>
        <dbReference type="ARBA" id="ARBA00022692"/>
    </source>
</evidence>
<evidence type="ECO:0000256" key="8">
    <source>
        <dbReference type="SAM" id="Phobius"/>
    </source>
</evidence>
<keyword evidence="4" id="KW-0479">Metal-binding</keyword>
<feature type="transmembrane region" description="Helical" evidence="8">
    <location>
        <begin position="225"/>
        <end position="245"/>
    </location>
</feature>
<dbReference type="InterPro" id="IPR009056">
    <property type="entry name" value="Cyt_c-like_dom"/>
</dbReference>
<dbReference type="Gene3D" id="1.10.760.10">
    <property type="entry name" value="Cytochrome c-like domain"/>
    <property type="match status" value="1"/>
</dbReference>
<keyword evidence="3 8" id="KW-0812">Transmembrane</keyword>
<comment type="subcellular location">
    <subcellularLocation>
        <location evidence="1">Membrane</location>
    </subcellularLocation>
</comment>
<dbReference type="SUPFAM" id="SSF46626">
    <property type="entry name" value="Cytochrome c"/>
    <property type="match status" value="1"/>
</dbReference>
<gene>
    <name evidence="10" type="ORF">MNBD_GAMMA23-1321</name>
</gene>
<feature type="domain" description="Cytochrome c" evidence="9">
    <location>
        <begin position="36"/>
        <end position="220"/>
    </location>
</feature>
<evidence type="ECO:0000259" key="9">
    <source>
        <dbReference type="PROSITE" id="PS51007"/>
    </source>
</evidence>
<dbReference type="InterPro" id="IPR002326">
    <property type="entry name" value="Cyt_c1"/>
</dbReference>
<dbReference type="GO" id="GO:0020037">
    <property type="term" value="F:heme binding"/>
    <property type="evidence" value="ECO:0007669"/>
    <property type="project" value="InterPro"/>
</dbReference>
<keyword evidence="7 8" id="KW-0472">Membrane</keyword>
<dbReference type="GO" id="GO:0016020">
    <property type="term" value="C:membrane"/>
    <property type="evidence" value="ECO:0007669"/>
    <property type="project" value="UniProtKB-SubCell"/>
</dbReference>
<sequence>MKKLIATLLISLMPTFAFAAGKVQLEEVEINLDNKASLQRGAKLFVNYCLNCHAASYMRYSRMAKDIGLSDEQVTENMIFPADFSKEKNGKPKKAGQLMTVAMSAEDGKAYFGTPVPDLSVIARARGADWIYTYLKSFYIDESRPFGVNNTVFPSVGMPHALWELEGLKKPIHGKGADKQGHEKLALDFETVVPGSMSAAEYDSAVTDLVNFLEYMGEPAKLVRYTMGVYVLGFLFLLFIVSYAMKKEFWKDVH</sequence>
<dbReference type="Pfam" id="PF02167">
    <property type="entry name" value="Cytochrom_C1"/>
    <property type="match status" value="2"/>
</dbReference>
<evidence type="ECO:0000256" key="2">
    <source>
        <dbReference type="ARBA" id="ARBA00022617"/>
    </source>
</evidence>
<keyword evidence="6" id="KW-0408">Iron</keyword>
<reference evidence="10" key="1">
    <citation type="submission" date="2018-06" db="EMBL/GenBank/DDBJ databases">
        <authorList>
            <person name="Zhirakovskaya E."/>
        </authorList>
    </citation>
    <scope>NUCLEOTIDE SEQUENCE</scope>
</reference>
<keyword evidence="5 8" id="KW-1133">Transmembrane helix</keyword>
<keyword evidence="2" id="KW-0349">Heme</keyword>
<protein>
    <submittedName>
        <fullName evidence="10">Ubiquinol-cytochrome C reductase, cytochrome C1 subunit</fullName>
    </submittedName>
</protein>
<evidence type="ECO:0000313" key="10">
    <source>
        <dbReference type="EMBL" id="VAW96763.1"/>
    </source>
</evidence>
<evidence type="ECO:0000256" key="4">
    <source>
        <dbReference type="ARBA" id="ARBA00022723"/>
    </source>
</evidence>
<evidence type="ECO:0000256" key="5">
    <source>
        <dbReference type="ARBA" id="ARBA00022989"/>
    </source>
</evidence>
<name>A0A3B1A9R5_9ZZZZ</name>
<organism evidence="10">
    <name type="scientific">hydrothermal vent metagenome</name>
    <dbReference type="NCBI Taxonomy" id="652676"/>
    <lineage>
        <taxon>unclassified sequences</taxon>
        <taxon>metagenomes</taxon>
        <taxon>ecological metagenomes</taxon>
    </lineage>
</organism>
<dbReference type="PANTHER" id="PTHR10266:SF3">
    <property type="entry name" value="CYTOCHROME C1, HEME PROTEIN, MITOCHONDRIAL"/>
    <property type="match status" value="1"/>
</dbReference>
<dbReference type="PANTHER" id="PTHR10266">
    <property type="entry name" value="CYTOCHROME C1"/>
    <property type="match status" value="1"/>
</dbReference>
<dbReference type="PROSITE" id="PS51007">
    <property type="entry name" value="CYTC"/>
    <property type="match status" value="1"/>
</dbReference>
<evidence type="ECO:0000256" key="6">
    <source>
        <dbReference type="ARBA" id="ARBA00023004"/>
    </source>
</evidence>
<dbReference type="AlphaFoldDB" id="A0A3B1A9R5"/>
<dbReference type="GO" id="GO:0009055">
    <property type="term" value="F:electron transfer activity"/>
    <property type="evidence" value="ECO:0007669"/>
    <property type="project" value="InterPro"/>
</dbReference>
<proteinExistence type="predicted"/>
<dbReference type="EMBL" id="UOFT01000054">
    <property type="protein sequence ID" value="VAW96763.1"/>
    <property type="molecule type" value="Genomic_DNA"/>
</dbReference>
<evidence type="ECO:0000256" key="1">
    <source>
        <dbReference type="ARBA" id="ARBA00004370"/>
    </source>
</evidence>
<accession>A0A3B1A9R5</accession>
<dbReference type="GO" id="GO:0046872">
    <property type="term" value="F:metal ion binding"/>
    <property type="evidence" value="ECO:0007669"/>
    <property type="project" value="UniProtKB-KW"/>
</dbReference>
<evidence type="ECO:0000256" key="7">
    <source>
        <dbReference type="ARBA" id="ARBA00023136"/>
    </source>
</evidence>